<dbReference type="EMBL" id="MSFO01000003">
    <property type="protein sequence ID" value="PLB50001.1"/>
    <property type="molecule type" value="Genomic_DNA"/>
</dbReference>
<dbReference type="InterPro" id="IPR032710">
    <property type="entry name" value="NTF2-like_dom_sf"/>
</dbReference>
<gene>
    <name evidence="2" type="ORF">P170DRAFT_454666</name>
</gene>
<dbReference type="GO" id="GO:0044550">
    <property type="term" value="P:secondary metabolite biosynthetic process"/>
    <property type="evidence" value="ECO:0007669"/>
    <property type="project" value="UniProtKB-ARBA"/>
</dbReference>
<evidence type="ECO:0000313" key="2">
    <source>
        <dbReference type="EMBL" id="PLB50001.1"/>
    </source>
</evidence>
<dbReference type="GO" id="GO:0030638">
    <property type="term" value="P:polyketide metabolic process"/>
    <property type="evidence" value="ECO:0007669"/>
    <property type="project" value="InterPro"/>
</dbReference>
<proteinExistence type="predicted"/>
<dbReference type="Proteomes" id="UP000234275">
    <property type="component" value="Unassembled WGS sequence"/>
</dbReference>
<keyword evidence="1" id="KW-0521">NADP</keyword>
<evidence type="ECO:0000256" key="1">
    <source>
        <dbReference type="ARBA" id="ARBA00022857"/>
    </source>
</evidence>
<dbReference type="Gene3D" id="3.10.450.50">
    <property type="match status" value="1"/>
</dbReference>
<dbReference type="OrthoDB" id="5440at2759"/>
<dbReference type="PANTHER" id="PTHR38436:SF3">
    <property type="entry name" value="CARBOXYMETHYLENEBUTENOLIDASE-RELATED"/>
    <property type="match status" value="1"/>
</dbReference>
<dbReference type="PROSITE" id="PS00061">
    <property type="entry name" value="ADH_SHORT"/>
    <property type="match status" value="1"/>
</dbReference>
<dbReference type="Gene3D" id="3.40.50.720">
    <property type="entry name" value="NAD(P)-binding Rossmann-like Domain"/>
    <property type="match status" value="1"/>
</dbReference>
<dbReference type="SUPFAM" id="SSF54427">
    <property type="entry name" value="NTF2-like"/>
    <property type="match status" value="1"/>
</dbReference>
<dbReference type="SUPFAM" id="SSF51735">
    <property type="entry name" value="NAD(P)-binding Rossmann-fold domains"/>
    <property type="match status" value="1"/>
</dbReference>
<dbReference type="VEuPathDB" id="FungiDB:P170DRAFT_454666"/>
<dbReference type="InterPro" id="IPR002347">
    <property type="entry name" value="SDR_fam"/>
</dbReference>
<dbReference type="PRINTS" id="PR00080">
    <property type="entry name" value="SDRFAMILY"/>
</dbReference>
<sequence>MTSFAPARSLGPGMTLQPPLSRCGRGPGLVLLRPHSHAICDGQNTGLDPAPVQKWAEESYAVVQITIDESESLRERVNQAVDELRSLPECDQEKLGLLVYGSTEEYPPSFASVLRESAPSFAAAVSFADHGISDIPVLLHLAPPTDQPQTQPTKVYTYPEASSPQFILPGHGDFIAAAAGVAHSRSLTFVKKYLDGPYFDLEKIWDEHTFYEFEERLVEKTMATMVQEPYVNHTTTLTGGIGRAKLSNFYLNHFIFQNPKDTRLELISRTVGVDRVVDEFICHMTHNMKIDWMLPGLPPTGKPLQVPFTAVVNIRGDRLYHEHIAWDQATVLVQLGLMPQYLPYPYALDGREPGVGKRFEYRVPAAGAECAAKLQNEHLVESNGMFAGKAIAQRLIRENYSVCINDTPSSTAEIQSLVHDLNSSQSQSQSPSRPNAIGIPADVTSPSAVSAMVSETVRQLGPLTLMVANAGIAQVKPLLSCSSVDIERLFEVNFNGVFNCYTEAARQMIAQGPPSTPAGPGSSGDSAGVGVYKILGAASIVAHKPFATLGLYSASKFAVRGLTQAFAMEMAPHNITVNAYAPGIVDTPMWEGIDAGLGAIQGRAKGDSMKVYSERLVALGRTSQPDDVAGVVGGFLAGRDSDYVTGQTVVVDGGVVFT</sequence>
<organism evidence="2 3">
    <name type="scientific">Aspergillus steynii IBT 23096</name>
    <dbReference type="NCBI Taxonomy" id="1392250"/>
    <lineage>
        <taxon>Eukaryota</taxon>
        <taxon>Fungi</taxon>
        <taxon>Dikarya</taxon>
        <taxon>Ascomycota</taxon>
        <taxon>Pezizomycotina</taxon>
        <taxon>Eurotiomycetes</taxon>
        <taxon>Eurotiomycetidae</taxon>
        <taxon>Eurotiales</taxon>
        <taxon>Aspergillaceae</taxon>
        <taxon>Aspergillus</taxon>
        <taxon>Aspergillus subgen. Circumdati</taxon>
    </lineage>
</organism>
<dbReference type="InterPro" id="IPR036291">
    <property type="entry name" value="NAD(P)-bd_dom_sf"/>
</dbReference>
<dbReference type="Pfam" id="PF00106">
    <property type="entry name" value="adh_short"/>
    <property type="match status" value="1"/>
</dbReference>
<dbReference type="PANTHER" id="PTHR38436">
    <property type="entry name" value="POLYKETIDE CYCLASE SNOAL-LIKE DOMAIN"/>
    <property type="match status" value="1"/>
</dbReference>
<name>A0A2I2GAT9_9EURO</name>
<reference evidence="2 3" key="1">
    <citation type="submission" date="2016-12" db="EMBL/GenBank/DDBJ databases">
        <title>The genomes of Aspergillus section Nigri reveals drivers in fungal speciation.</title>
        <authorList>
            <consortium name="DOE Joint Genome Institute"/>
            <person name="Vesth T.C."/>
            <person name="Nybo J."/>
            <person name="Theobald S."/>
            <person name="Brandl J."/>
            <person name="Frisvad J.C."/>
            <person name="Nielsen K.F."/>
            <person name="Lyhne E.K."/>
            <person name="Kogle M.E."/>
            <person name="Kuo A."/>
            <person name="Riley R."/>
            <person name="Clum A."/>
            <person name="Nolan M."/>
            <person name="Lipzen A."/>
            <person name="Salamov A."/>
            <person name="Henrissat B."/>
            <person name="Wiebenga A."/>
            <person name="De Vries R.P."/>
            <person name="Grigoriev I.V."/>
            <person name="Mortensen U.H."/>
            <person name="Andersen M.R."/>
            <person name="Baker S.E."/>
        </authorList>
    </citation>
    <scope>NUCLEOTIDE SEQUENCE [LARGE SCALE GENOMIC DNA]</scope>
    <source>
        <strain evidence="2 3">IBT 23096</strain>
    </source>
</reference>
<dbReference type="GeneID" id="36559163"/>
<dbReference type="STRING" id="1392250.A0A2I2GAT9"/>
<dbReference type="RefSeq" id="XP_024705303.1">
    <property type="nucleotide sequence ID" value="XM_024851464.1"/>
</dbReference>
<dbReference type="InterPro" id="IPR020904">
    <property type="entry name" value="Sc_DH/Rdtase_CS"/>
</dbReference>
<dbReference type="InterPro" id="IPR009959">
    <property type="entry name" value="Cyclase_SnoaL-like"/>
</dbReference>
<evidence type="ECO:0000313" key="3">
    <source>
        <dbReference type="Proteomes" id="UP000234275"/>
    </source>
</evidence>
<accession>A0A2I2GAT9</accession>
<keyword evidence="3" id="KW-1185">Reference proteome</keyword>
<comment type="caution">
    <text evidence="2">The sequence shown here is derived from an EMBL/GenBank/DDBJ whole genome shotgun (WGS) entry which is preliminary data.</text>
</comment>
<protein>
    <submittedName>
        <fullName evidence="2">NAD(P)-binding protein</fullName>
    </submittedName>
</protein>
<dbReference type="AlphaFoldDB" id="A0A2I2GAT9"/>